<dbReference type="STRING" id="579105.SAMN04488096_10543"/>
<accession>A0A1M6EE99</accession>
<feature type="chain" id="PRO_5012929098" description="MetA-pathway of phenol degradation" evidence="1">
    <location>
        <begin position="22"/>
        <end position="263"/>
    </location>
</feature>
<reference evidence="2 3" key="1">
    <citation type="submission" date="2016-11" db="EMBL/GenBank/DDBJ databases">
        <authorList>
            <person name="Jaros S."/>
            <person name="Januszkiewicz K."/>
            <person name="Wedrychowicz H."/>
        </authorList>
    </citation>
    <scope>NUCLEOTIDE SEQUENCE [LARGE SCALE GENOMIC DNA]</scope>
    <source>
        <strain evidence="2 3">DSM 21425</strain>
    </source>
</reference>
<dbReference type="AlphaFoldDB" id="A0A1M6EE99"/>
<dbReference type="PROSITE" id="PS51257">
    <property type="entry name" value="PROKAR_LIPOPROTEIN"/>
    <property type="match status" value="1"/>
</dbReference>
<evidence type="ECO:0000313" key="3">
    <source>
        <dbReference type="Proteomes" id="UP000184225"/>
    </source>
</evidence>
<proteinExistence type="predicted"/>
<evidence type="ECO:0008006" key="4">
    <source>
        <dbReference type="Google" id="ProtNLM"/>
    </source>
</evidence>
<evidence type="ECO:0000313" key="2">
    <source>
        <dbReference type="EMBL" id="SHI83709.1"/>
    </source>
</evidence>
<gene>
    <name evidence="2" type="ORF">SAMN04488096_10543</name>
</gene>
<feature type="signal peptide" evidence="1">
    <location>
        <begin position="1"/>
        <end position="21"/>
    </location>
</feature>
<name>A0A1M6EE99_9FLAO</name>
<evidence type="ECO:0000256" key="1">
    <source>
        <dbReference type="SAM" id="SignalP"/>
    </source>
</evidence>
<protein>
    <recommendedName>
        <fullName evidence="4">MetA-pathway of phenol degradation</fullName>
    </recommendedName>
</protein>
<dbReference type="EMBL" id="FQYY01000005">
    <property type="protein sequence ID" value="SHI83709.1"/>
    <property type="molecule type" value="Genomic_DNA"/>
</dbReference>
<dbReference type="RefSeq" id="WP_073150205.1">
    <property type="nucleotide sequence ID" value="NZ_FQYY01000005.1"/>
</dbReference>
<dbReference type="OrthoDB" id="638356at2"/>
<keyword evidence="1" id="KW-0732">Signal</keyword>
<dbReference type="Proteomes" id="UP000184225">
    <property type="component" value="Unassembled WGS sequence"/>
</dbReference>
<organism evidence="2 3">
    <name type="scientific">Mesonia phycicola</name>
    <dbReference type="NCBI Taxonomy" id="579105"/>
    <lineage>
        <taxon>Bacteria</taxon>
        <taxon>Pseudomonadati</taxon>
        <taxon>Bacteroidota</taxon>
        <taxon>Flavobacteriia</taxon>
        <taxon>Flavobacteriales</taxon>
        <taxon>Flavobacteriaceae</taxon>
        <taxon>Mesonia</taxon>
    </lineage>
</organism>
<keyword evidence="3" id="KW-1185">Reference proteome</keyword>
<sequence length="263" mass="30438">MKKIKYIFFFFGIISCQMTFAQDQDNVIEERNEEKLEENDEEEEKLFDFNLSLKNMHLWRGLHVTNSPVTTADINYTSKNGFFKAGLWGGRSFTGEYTEYDYYVSFMHKGFTLAIWDINNTSDFPDVGFFNYDRTETSHFIDVSLAYSFKKIPLNLSWATVVQGRDYYYDDNGDSKNAFTNYVEASYIFLDKKDWSLAGFVGGSFSFLNEAHFYGDHPNVSNVGVIYNKEVKILKEYTLPVSATASWNPLQEYGAIQVAVNLF</sequence>